<dbReference type="GeneID" id="100900411"/>
<dbReference type="Gene3D" id="1.10.357.20">
    <property type="entry name" value="SLC41 divalent cation transporters, integral membrane domain"/>
    <property type="match status" value="2"/>
</dbReference>
<evidence type="ECO:0000259" key="10">
    <source>
        <dbReference type="Pfam" id="PF01769"/>
    </source>
</evidence>
<evidence type="ECO:0000256" key="8">
    <source>
        <dbReference type="ARBA" id="ARBA00023136"/>
    </source>
</evidence>
<dbReference type="RefSeq" id="XP_003744661.1">
    <property type="nucleotide sequence ID" value="XM_003744613.2"/>
</dbReference>
<dbReference type="SUPFAM" id="SSF161093">
    <property type="entry name" value="MgtE membrane domain-like"/>
    <property type="match status" value="2"/>
</dbReference>
<feature type="transmembrane region" description="Helical" evidence="9">
    <location>
        <begin position="234"/>
        <end position="260"/>
    </location>
</feature>
<evidence type="ECO:0000313" key="12">
    <source>
        <dbReference type="RefSeq" id="XP_003744661.1"/>
    </source>
</evidence>
<gene>
    <name evidence="12" type="primary">LOC100900411</name>
</gene>
<dbReference type="InterPro" id="IPR006667">
    <property type="entry name" value="SLC41_membr_dom"/>
</dbReference>
<feature type="transmembrane region" description="Helical" evidence="9">
    <location>
        <begin position="199"/>
        <end position="222"/>
    </location>
</feature>
<dbReference type="PANTHER" id="PTHR16228:SF7">
    <property type="entry name" value="SLC41A_MGTE INTEGRAL MEMBRANE DOMAIN-CONTAINING PROTEIN"/>
    <property type="match status" value="1"/>
</dbReference>
<evidence type="ECO:0000256" key="7">
    <source>
        <dbReference type="ARBA" id="ARBA00023065"/>
    </source>
</evidence>
<evidence type="ECO:0000256" key="9">
    <source>
        <dbReference type="SAM" id="Phobius"/>
    </source>
</evidence>
<keyword evidence="3" id="KW-0813">Transport</keyword>
<name>A0AAJ6QUN1_9ACAR</name>
<keyword evidence="8 9" id="KW-0472">Membrane</keyword>
<evidence type="ECO:0000256" key="6">
    <source>
        <dbReference type="ARBA" id="ARBA00022989"/>
    </source>
</evidence>
<organism evidence="11 12">
    <name type="scientific">Galendromus occidentalis</name>
    <name type="common">western predatory mite</name>
    <dbReference type="NCBI Taxonomy" id="34638"/>
    <lineage>
        <taxon>Eukaryota</taxon>
        <taxon>Metazoa</taxon>
        <taxon>Ecdysozoa</taxon>
        <taxon>Arthropoda</taxon>
        <taxon>Chelicerata</taxon>
        <taxon>Arachnida</taxon>
        <taxon>Acari</taxon>
        <taxon>Parasitiformes</taxon>
        <taxon>Mesostigmata</taxon>
        <taxon>Gamasina</taxon>
        <taxon>Phytoseioidea</taxon>
        <taxon>Phytoseiidae</taxon>
        <taxon>Typhlodrominae</taxon>
        <taxon>Galendromus</taxon>
    </lineage>
</organism>
<keyword evidence="4 9" id="KW-0812">Transmembrane</keyword>
<dbReference type="Proteomes" id="UP000694867">
    <property type="component" value="Unplaced"/>
</dbReference>
<protein>
    <submittedName>
        <fullName evidence="12">Solute carrier family 41 member 1</fullName>
    </submittedName>
</protein>
<keyword evidence="7" id="KW-0406">Ion transport</keyword>
<evidence type="ECO:0000256" key="5">
    <source>
        <dbReference type="ARBA" id="ARBA00022842"/>
    </source>
</evidence>
<evidence type="ECO:0000256" key="3">
    <source>
        <dbReference type="ARBA" id="ARBA00022448"/>
    </source>
</evidence>
<evidence type="ECO:0000256" key="4">
    <source>
        <dbReference type="ARBA" id="ARBA00022692"/>
    </source>
</evidence>
<dbReference type="FunFam" id="1.10.357.20:FF:000001">
    <property type="entry name" value="Solute carrier family 41 member 2"/>
    <property type="match status" value="1"/>
</dbReference>
<dbReference type="AlphaFoldDB" id="A0AAJ6QUN1"/>
<evidence type="ECO:0000313" key="11">
    <source>
        <dbReference type="Proteomes" id="UP000694867"/>
    </source>
</evidence>
<dbReference type="GO" id="GO:0005886">
    <property type="term" value="C:plasma membrane"/>
    <property type="evidence" value="ECO:0007669"/>
    <property type="project" value="TreeGrafter"/>
</dbReference>
<feature type="domain" description="SLC41A/MgtE integral membrane" evidence="10">
    <location>
        <begin position="157"/>
        <end position="291"/>
    </location>
</feature>
<proteinExistence type="inferred from homology"/>
<feature type="transmembrane region" description="Helical" evidence="9">
    <location>
        <begin position="454"/>
        <end position="477"/>
    </location>
</feature>
<feature type="transmembrane region" description="Helical" evidence="9">
    <location>
        <begin position="422"/>
        <end position="442"/>
    </location>
</feature>
<feature type="transmembrane region" description="Helical" evidence="9">
    <location>
        <begin position="489"/>
        <end position="511"/>
    </location>
</feature>
<keyword evidence="5" id="KW-0460">Magnesium</keyword>
<keyword evidence="6 9" id="KW-1133">Transmembrane helix</keyword>
<feature type="transmembrane region" description="Helical" evidence="9">
    <location>
        <begin position="272"/>
        <end position="291"/>
    </location>
</feature>
<accession>A0AAJ6QUN1</accession>
<feature type="transmembrane region" description="Helical" evidence="9">
    <location>
        <begin position="115"/>
        <end position="138"/>
    </location>
</feature>
<comment type="subcellular location">
    <subcellularLocation>
        <location evidence="1">Membrane</location>
        <topology evidence="1">Multi-pass membrane protein</topology>
    </subcellularLocation>
</comment>
<sequence>MSHVHVKRSPELEEIITDAPMDTLAVGEVFYAAVATTDLGLPVGQCRRCSHVTGLERFHMRRVSEDLVRRHSLVPDPFRKHSLNINLLNGRQMIRRTTLDEAETKEMHFEESAKATAIQIFIPFLAAGLGMVAAGVLLHNVLLWKVFTEVETFIVLVPALLGLKGNLEMTMAARMSTEMNTGSMDTLKEQWILVSGNLALTQCQATVVAFLASMFAIGMGAIQGQSPVRLDHGLLLTASALITASVASLVLGAVMSVIIIVSKRFNINPDNVSIPIAASLGDITTLALLAGSGDMLYTGATDVRLYICIVIFFILFVPLWVQIARGNVYTRDVLGPGWVPIISAMFISSAAGSIMDMHEHLFPRLPPLQPVIAGVAGNLVATQSSRISTFLHAHSEFDASRVCVDPISVFFGKGRNSRTARILLAMVIPGHLIFTFFLSLFVGNLNLTVPFLGFYLACALFQVAILLYLARCMVFWFWQKGLDTDSTSIPYLTALGDLLGVSLLTLCFYILRVLGDPNATSIVPVYSTSTAAFSNSTLNSP</sequence>
<dbReference type="GO" id="GO:0008324">
    <property type="term" value="F:monoatomic cation transmembrane transporter activity"/>
    <property type="evidence" value="ECO:0007669"/>
    <property type="project" value="InterPro"/>
</dbReference>
<feature type="domain" description="SLC41A/MgtE integral membrane" evidence="10">
    <location>
        <begin position="369"/>
        <end position="506"/>
    </location>
</feature>
<evidence type="ECO:0000256" key="2">
    <source>
        <dbReference type="ARBA" id="ARBA00009749"/>
    </source>
</evidence>
<dbReference type="InterPro" id="IPR045349">
    <property type="entry name" value="SLC41A1-3"/>
</dbReference>
<dbReference type="KEGG" id="goe:100900411"/>
<feature type="transmembrane region" description="Helical" evidence="9">
    <location>
        <begin position="303"/>
        <end position="323"/>
    </location>
</feature>
<dbReference type="Pfam" id="PF01769">
    <property type="entry name" value="MgtE"/>
    <property type="match status" value="2"/>
</dbReference>
<reference evidence="12" key="1">
    <citation type="submission" date="2025-08" db="UniProtKB">
        <authorList>
            <consortium name="RefSeq"/>
        </authorList>
    </citation>
    <scope>IDENTIFICATION</scope>
</reference>
<comment type="similarity">
    <text evidence="2">Belongs to the SLC41A transporter family.</text>
</comment>
<keyword evidence="11" id="KW-1185">Reference proteome</keyword>
<evidence type="ECO:0000256" key="1">
    <source>
        <dbReference type="ARBA" id="ARBA00004141"/>
    </source>
</evidence>
<dbReference type="InterPro" id="IPR036739">
    <property type="entry name" value="SLC41_membr_dom_sf"/>
</dbReference>
<dbReference type="PANTHER" id="PTHR16228">
    <property type="entry name" value="DIVALENT CATION TRANSPORTER SOLUTE CARRIER FAMILY 41"/>
    <property type="match status" value="1"/>
</dbReference>
<feature type="transmembrane region" description="Helical" evidence="9">
    <location>
        <begin position="335"/>
        <end position="355"/>
    </location>
</feature>